<accession>A0A520XAU9</accession>
<gene>
    <name evidence="3" type="ORF">EVJ48_07200</name>
</gene>
<evidence type="ECO:0000259" key="1">
    <source>
        <dbReference type="Pfam" id="PF24390"/>
    </source>
</evidence>
<feature type="domain" description="PRTase-CE" evidence="1">
    <location>
        <begin position="20"/>
        <end position="276"/>
    </location>
</feature>
<dbReference type="Proteomes" id="UP000322454">
    <property type="component" value="Unassembled WGS sequence"/>
</dbReference>
<proteinExistence type="predicted"/>
<dbReference type="InterPro" id="IPR056920">
    <property type="entry name" value="PRTase-CE"/>
</dbReference>
<protein>
    <submittedName>
        <fullName evidence="3">Uncharacterized protein</fullName>
    </submittedName>
</protein>
<name>A0A520XAU9_9DELT</name>
<evidence type="ECO:0000313" key="4">
    <source>
        <dbReference type="Proteomes" id="UP000322454"/>
    </source>
</evidence>
<sequence length="409" mass="47717">MDIAIKKISNQMIEESSNILAWLKQFKDYERPTAISILTHLKFISRDSYSTWFNKNIYPFLQGNEKFAFYAIRKMEATEELWEGNGDIINRPAEKLGSEDFVISLINNNNNFFDHPSIDKLKKEKINNIVLIDDAIGSGKRASTYIRKFINQKTLKSWWSYGIIKLYILSFARTIESEKIILDSLPGSNHHKRKYKKSEKINFNSPIIYTNKFLSKRWGAEYEHILKLCDSKTDIPENYRRGFGKVMSNIIFEHSVPNNIPGMLFCKKNHWLPLFPNRTIPIEIIEMLNNKPKKSTNKPVIQSIIKKNKSKSFNNQMINNEMLQLILLIKRGVRNKTSLSLRMDLDIKIINELLNKAICTGLITQKHFLTKSGKNFLHAQNINEDFNYDYSLYIPKSWCADQSSIQPFA</sequence>
<evidence type="ECO:0000313" key="3">
    <source>
        <dbReference type="EMBL" id="RZV38330.1"/>
    </source>
</evidence>
<reference evidence="3 4" key="1">
    <citation type="submission" date="2019-01" db="EMBL/GenBank/DDBJ databases">
        <title>Insights into ecological role of a new deltaproteobacterial order Candidatus Sinidesulfobacterales (Sva0485) by metagenomics and metatranscriptomics.</title>
        <authorList>
            <person name="Tan S."/>
            <person name="Liu J."/>
            <person name="Fang Y."/>
            <person name="Hedlund B."/>
            <person name="Lian Z.-H."/>
            <person name="Huang L.-Y."/>
            <person name="Li J.-T."/>
            <person name="Huang L.-N."/>
            <person name="Li W.-J."/>
            <person name="Jiang H.-C."/>
            <person name="Dong H.-L."/>
            <person name="Shu W.-S."/>
        </authorList>
    </citation>
    <scope>NUCLEOTIDE SEQUENCE [LARGE SCALE GENOMIC DNA]</scope>
    <source>
        <strain evidence="3">AP4</strain>
    </source>
</reference>
<dbReference type="AlphaFoldDB" id="A0A520XAU9"/>
<comment type="caution">
    <text evidence="3">The sequence shown here is derived from an EMBL/GenBank/DDBJ whole genome shotgun (WGS) entry which is preliminary data.</text>
</comment>
<dbReference type="Pfam" id="PF24390">
    <property type="entry name" value="PRTase-CE"/>
    <property type="match status" value="1"/>
</dbReference>
<dbReference type="InterPro" id="IPR057055">
    <property type="entry name" value="wHTH-PRTase_assoc"/>
</dbReference>
<feature type="domain" description="PRTase associated wHTH" evidence="2">
    <location>
        <begin position="324"/>
        <end position="400"/>
    </location>
</feature>
<dbReference type="EMBL" id="SHMQ01000020">
    <property type="protein sequence ID" value="RZV38330.1"/>
    <property type="molecule type" value="Genomic_DNA"/>
</dbReference>
<organism evidence="3 4">
    <name type="scientific">Candidatus Acidulodesulfobacterium acidiphilum</name>
    <dbReference type="NCBI Taxonomy" id="2597224"/>
    <lineage>
        <taxon>Bacteria</taxon>
        <taxon>Deltaproteobacteria</taxon>
        <taxon>Candidatus Acidulodesulfobacterales</taxon>
        <taxon>Candidatus Acidulodesulfobacterium</taxon>
    </lineage>
</organism>
<evidence type="ECO:0000259" key="2">
    <source>
        <dbReference type="Pfam" id="PF24409"/>
    </source>
</evidence>
<dbReference type="Pfam" id="PF24409">
    <property type="entry name" value="wHTH-PRTase_assc"/>
    <property type="match status" value="1"/>
</dbReference>